<dbReference type="Gramene" id="Pp3c25_4743V3.1">
    <property type="protein sequence ID" value="PAC:32980704.CDS.1"/>
    <property type="gene ID" value="Pp3c25_4743"/>
</dbReference>
<dbReference type="Proteomes" id="UP000006727">
    <property type="component" value="Chromosome 25"/>
</dbReference>
<dbReference type="PaxDb" id="3218-PP1S340_58V6.1"/>
<accession>A0A2K1IDS0</accession>
<keyword evidence="4" id="KW-1185">Reference proteome</keyword>
<reference evidence="2 4" key="2">
    <citation type="journal article" date="2018" name="Plant J.">
        <title>The Physcomitrella patens chromosome-scale assembly reveals moss genome structure and evolution.</title>
        <authorList>
            <person name="Lang D."/>
            <person name="Ullrich K.K."/>
            <person name="Murat F."/>
            <person name="Fuchs J."/>
            <person name="Jenkins J."/>
            <person name="Haas F.B."/>
            <person name="Piednoel M."/>
            <person name="Gundlach H."/>
            <person name="Van Bel M."/>
            <person name="Meyberg R."/>
            <person name="Vives C."/>
            <person name="Morata J."/>
            <person name="Symeonidi A."/>
            <person name="Hiss M."/>
            <person name="Muchero W."/>
            <person name="Kamisugi Y."/>
            <person name="Saleh O."/>
            <person name="Blanc G."/>
            <person name="Decker E.L."/>
            <person name="van Gessel N."/>
            <person name="Grimwood J."/>
            <person name="Hayes R.D."/>
            <person name="Graham S.W."/>
            <person name="Gunter L.E."/>
            <person name="McDaniel S.F."/>
            <person name="Hoernstein S.N.W."/>
            <person name="Larsson A."/>
            <person name="Li F.W."/>
            <person name="Perroud P.F."/>
            <person name="Phillips J."/>
            <person name="Ranjan P."/>
            <person name="Rokshar D.S."/>
            <person name="Rothfels C.J."/>
            <person name="Schneider L."/>
            <person name="Shu S."/>
            <person name="Stevenson D.W."/>
            <person name="Thummler F."/>
            <person name="Tillich M."/>
            <person name="Villarreal Aguilar J.C."/>
            <person name="Widiez T."/>
            <person name="Wong G.K."/>
            <person name="Wymore A."/>
            <person name="Zhang Y."/>
            <person name="Zimmer A.D."/>
            <person name="Quatrano R.S."/>
            <person name="Mayer K.F.X."/>
            <person name="Goodstein D."/>
            <person name="Casacuberta J.M."/>
            <person name="Vandepoele K."/>
            <person name="Reski R."/>
            <person name="Cuming A.C."/>
            <person name="Tuskan G.A."/>
            <person name="Maumus F."/>
            <person name="Salse J."/>
            <person name="Schmutz J."/>
            <person name="Rensing S.A."/>
        </authorList>
    </citation>
    <scope>NUCLEOTIDE SEQUENCE [LARGE SCALE GENOMIC DNA]</scope>
    <source>
        <strain evidence="3 4">cv. Gransden 2004</strain>
    </source>
</reference>
<evidence type="ECO:0000313" key="2">
    <source>
        <dbReference type="EMBL" id="PNR27429.1"/>
    </source>
</evidence>
<evidence type="ECO:0000313" key="3">
    <source>
        <dbReference type="EnsemblPlants" id="PAC:32980704.CDS.1"/>
    </source>
</evidence>
<feature type="chain" id="PRO_5036042696" description="Secreted protein" evidence="1">
    <location>
        <begin position="23"/>
        <end position="165"/>
    </location>
</feature>
<name>A0A2K1IDS0_PHYPA</name>
<organism evidence="2">
    <name type="scientific">Physcomitrium patens</name>
    <name type="common">Spreading-leaved earth moss</name>
    <name type="synonym">Physcomitrella patens</name>
    <dbReference type="NCBI Taxonomy" id="3218"/>
    <lineage>
        <taxon>Eukaryota</taxon>
        <taxon>Viridiplantae</taxon>
        <taxon>Streptophyta</taxon>
        <taxon>Embryophyta</taxon>
        <taxon>Bryophyta</taxon>
        <taxon>Bryophytina</taxon>
        <taxon>Bryopsida</taxon>
        <taxon>Funariidae</taxon>
        <taxon>Funariales</taxon>
        <taxon>Funariaceae</taxon>
        <taxon>Physcomitrium</taxon>
    </lineage>
</organism>
<keyword evidence="1" id="KW-0732">Signal</keyword>
<dbReference type="AlphaFoldDB" id="A0A2K1IDS0"/>
<evidence type="ECO:0000313" key="4">
    <source>
        <dbReference type="Proteomes" id="UP000006727"/>
    </source>
</evidence>
<protein>
    <recommendedName>
        <fullName evidence="5">Secreted protein</fullName>
    </recommendedName>
</protein>
<reference evidence="3" key="3">
    <citation type="submission" date="2020-12" db="UniProtKB">
        <authorList>
            <consortium name="EnsemblPlants"/>
        </authorList>
    </citation>
    <scope>IDENTIFICATION</scope>
</reference>
<sequence length="165" mass="18970">MRSWQSICWQLLRLLGFNTRVGFNTYAIRFKQAHRRMCTMEHEYQDDMTNTMLRCFGDLVFLPTEFVPGSCGTIGASHARWPLPVLACFRAALQPLRDYRSADDQWESHVVVIPPPLARSSSPRTLAHVFLRSAALKCVEIRDFIPMAHASMCLCLTWRFCCGIK</sequence>
<dbReference type="EnsemblPlants" id="Pp3c25_4743V3.1">
    <property type="protein sequence ID" value="PAC:32980704.CDS.1"/>
    <property type="gene ID" value="Pp3c25_4743"/>
</dbReference>
<gene>
    <name evidence="2" type="ORF">PHYPA_029581</name>
</gene>
<dbReference type="InParanoid" id="A0A2K1IDS0"/>
<evidence type="ECO:0000256" key="1">
    <source>
        <dbReference type="SAM" id="SignalP"/>
    </source>
</evidence>
<evidence type="ECO:0008006" key="5">
    <source>
        <dbReference type="Google" id="ProtNLM"/>
    </source>
</evidence>
<proteinExistence type="predicted"/>
<dbReference type="EMBL" id="ABEU02000025">
    <property type="protein sequence ID" value="PNR27429.1"/>
    <property type="molecule type" value="Genomic_DNA"/>
</dbReference>
<reference evidence="2 4" key="1">
    <citation type="journal article" date="2008" name="Science">
        <title>The Physcomitrella genome reveals evolutionary insights into the conquest of land by plants.</title>
        <authorList>
            <person name="Rensing S."/>
            <person name="Lang D."/>
            <person name="Zimmer A."/>
            <person name="Terry A."/>
            <person name="Salamov A."/>
            <person name="Shapiro H."/>
            <person name="Nishiyama T."/>
            <person name="Perroud P.-F."/>
            <person name="Lindquist E."/>
            <person name="Kamisugi Y."/>
            <person name="Tanahashi T."/>
            <person name="Sakakibara K."/>
            <person name="Fujita T."/>
            <person name="Oishi K."/>
            <person name="Shin-I T."/>
            <person name="Kuroki Y."/>
            <person name="Toyoda A."/>
            <person name="Suzuki Y."/>
            <person name="Hashimoto A."/>
            <person name="Yamaguchi K."/>
            <person name="Sugano A."/>
            <person name="Kohara Y."/>
            <person name="Fujiyama A."/>
            <person name="Anterola A."/>
            <person name="Aoki S."/>
            <person name="Ashton N."/>
            <person name="Barbazuk W.B."/>
            <person name="Barker E."/>
            <person name="Bennetzen J."/>
            <person name="Bezanilla M."/>
            <person name="Blankenship R."/>
            <person name="Cho S.H."/>
            <person name="Dutcher S."/>
            <person name="Estelle M."/>
            <person name="Fawcett J.A."/>
            <person name="Gundlach H."/>
            <person name="Hanada K."/>
            <person name="Heyl A."/>
            <person name="Hicks K.A."/>
            <person name="Hugh J."/>
            <person name="Lohr M."/>
            <person name="Mayer K."/>
            <person name="Melkozernov A."/>
            <person name="Murata T."/>
            <person name="Nelson D."/>
            <person name="Pils B."/>
            <person name="Prigge M."/>
            <person name="Reiss B."/>
            <person name="Renner T."/>
            <person name="Rombauts S."/>
            <person name="Rushton P."/>
            <person name="Sanderfoot A."/>
            <person name="Schween G."/>
            <person name="Shiu S.-H."/>
            <person name="Stueber K."/>
            <person name="Theodoulou F.L."/>
            <person name="Tu H."/>
            <person name="Van de Peer Y."/>
            <person name="Verrier P.J."/>
            <person name="Waters E."/>
            <person name="Wood A."/>
            <person name="Yang L."/>
            <person name="Cove D."/>
            <person name="Cuming A."/>
            <person name="Hasebe M."/>
            <person name="Lucas S."/>
            <person name="Mishler D.B."/>
            <person name="Reski R."/>
            <person name="Grigoriev I."/>
            <person name="Quatrano R.S."/>
            <person name="Boore J.L."/>
        </authorList>
    </citation>
    <scope>NUCLEOTIDE SEQUENCE [LARGE SCALE GENOMIC DNA]</scope>
    <source>
        <strain evidence="3 4">cv. Gransden 2004</strain>
    </source>
</reference>
<feature type="signal peptide" evidence="1">
    <location>
        <begin position="1"/>
        <end position="22"/>
    </location>
</feature>